<keyword evidence="2" id="KW-0442">Lipid degradation</keyword>
<name>A0A8C5F748_GADMO</name>
<dbReference type="SUPFAM" id="SSF52151">
    <property type="entry name" value="FabD/lysophospholipase-like"/>
    <property type="match status" value="1"/>
</dbReference>
<dbReference type="GO" id="GO:0005811">
    <property type="term" value="C:lipid droplet"/>
    <property type="evidence" value="ECO:0007669"/>
    <property type="project" value="TreeGrafter"/>
</dbReference>
<dbReference type="Proteomes" id="UP000694546">
    <property type="component" value="Chromosome 1"/>
</dbReference>
<feature type="active site" description="Proton acceptor" evidence="2">
    <location>
        <position position="169"/>
    </location>
</feature>
<dbReference type="Gene3D" id="3.40.1090.10">
    <property type="entry name" value="Cytosolic phospholipase A2 catalytic domain"/>
    <property type="match status" value="1"/>
</dbReference>
<keyword evidence="5" id="KW-1185">Reference proteome</keyword>
<evidence type="ECO:0000259" key="3">
    <source>
        <dbReference type="PROSITE" id="PS51635"/>
    </source>
</evidence>
<dbReference type="PROSITE" id="PS51635">
    <property type="entry name" value="PNPLA"/>
    <property type="match status" value="1"/>
</dbReference>
<reference evidence="4" key="2">
    <citation type="submission" date="2025-08" db="UniProtKB">
        <authorList>
            <consortium name="Ensembl"/>
        </authorList>
    </citation>
    <scope>IDENTIFICATION</scope>
</reference>
<dbReference type="Pfam" id="PF01734">
    <property type="entry name" value="Patatin"/>
    <property type="match status" value="1"/>
</dbReference>
<dbReference type="GO" id="GO:0019433">
    <property type="term" value="P:triglyceride catabolic process"/>
    <property type="evidence" value="ECO:0007669"/>
    <property type="project" value="TreeGrafter"/>
</dbReference>
<feature type="domain" description="PNPLA" evidence="3">
    <location>
        <begin position="10"/>
        <end position="184"/>
    </location>
</feature>
<evidence type="ECO:0000313" key="4">
    <source>
        <dbReference type="Ensembl" id="ENSGMOP00000011735.2"/>
    </source>
</evidence>
<dbReference type="InterPro" id="IPR033562">
    <property type="entry name" value="PLPL"/>
</dbReference>
<feature type="short sequence motif" description="GXSXG" evidence="2">
    <location>
        <begin position="45"/>
        <end position="49"/>
    </location>
</feature>
<dbReference type="GO" id="GO:0055088">
    <property type="term" value="P:lipid homeostasis"/>
    <property type="evidence" value="ECO:0007669"/>
    <property type="project" value="TreeGrafter"/>
</dbReference>
<dbReference type="GO" id="GO:0016020">
    <property type="term" value="C:membrane"/>
    <property type="evidence" value="ECO:0007669"/>
    <property type="project" value="TreeGrafter"/>
</dbReference>
<dbReference type="OMA" id="IASCYVP"/>
<evidence type="ECO:0000313" key="5">
    <source>
        <dbReference type="Proteomes" id="UP000694546"/>
    </source>
</evidence>
<keyword evidence="2" id="KW-0378">Hydrolase</keyword>
<sequence length="265" mass="28472">MSSQEGPHSVSFAGCGFLATYQLGVAQGLLTQAPWILHAAPRVLGASSGSLVAAAVRCGVTFPAKMVEELLLFASRLNEIPLGPLNPSINMAKWLEYVLRKHLSNDSHRLANGRLGVAVTRLLSSKKIMVTDFHSKEELLQVCALLCSCFVPGYCGVVPPSFKGVHYVDGGFTSMLPQPDHSLRTLTVSAFSGEVDICPQNEPNTLDLVVSGTIMNLNQANSRRLVNALYPSDGLETAYHNGIKDAIHFLQSSGGSIILTMNTTY</sequence>
<protein>
    <recommendedName>
        <fullName evidence="3">PNPLA domain-containing protein</fullName>
    </recommendedName>
</protein>
<evidence type="ECO:0000256" key="1">
    <source>
        <dbReference type="ARBA" id="ARBA00023098"/>
    </source>
</evidence>
<dbReference type="PANTHER" id="PTHR12406:SF46">
    <property type="entry name" value="PATATIN-LIKE PHOSPHOLIPASE DOMAIN-CONTAINING PROTEIN 2"/>
    <property type="match status" value="1"/>
</dbReference>
<reference evidence="4" key="3">
    <citation type="submission" date="2025-09" db="UniProtKB">
        <authorList>
            <consortium name="Ensembl"/>
        </authorList>
    </citation>
    <scope>IDENTIFICATION</scope>
</reference>
<comment type="caution">
    <text evidence="2">Lacks conserved residue(s) required for the propagation of feature annotation.</text>
</comment>
<feature type="short sequence motif" description="DGA/G" evidence="2">
    <location>
        <begin position="169"/>
        <end position="171"/>
    </location>
</feature>
<dbReference type="GO" id="GO:0004806">
    <property type="term" value="F:triacylglycerol lipase activity"/>
    <property type="evidence" value="ECO:0007669"/>
    <property type="project" value="TreeGrafter"/>
</dbReference>
<dbReference type="AlphaFoldDB" id="A0A8C5F748"/>
<proteinExistence type="predicted"/>
<organism evidence="4 5">
    <name type="scientific">Gadus morhua</name>
    <name type="common">Atlantic cod</name>
    <dbReference type="NCBI Taxonomy" id="8049"/>
    <lineage>
        <taxon>Eukaryota</taxon>
        <taxon>Metazoa</taxon>
        <taxon>Chordata</taxon>
        <taxon>Craniata</taxon>
        <taxon>Vertebrata</taxon>
        <taxon>Euteleostomi</taxon>
        <taxon>Actinopterygii</taxon>
        <taxon>Neopterygii</taxon>
        <taxon>Teleostei</taxon>
        <taxon>Neoteleostei</taxon>
        <taxon>Acanthomorphata</taxon>
        <taxon>Zeiogadaria</taxon>
        <taxon>Gadariae</taxon>
        <taxon>Gadiformes</taxon>
        <taxon>Gadoidei</taxon>
        <taxon>Gadidae</taxon>
        <taxon>Gadus</taxon>
    </lineage>
</organism>
<dbReference type="InterPro" id="IPR016035">
    <property type="entry name" value="Acyl_Trfase/lysoPLipase"/>
</dbReference>
<keyword evidence="1 2" id="KW-0443">Lipid metabolism</keyword>
<dbReference type="Ensembl" id="ENSGMOT00000012051.2">
    <property type="protein sequence ID" value="ENSGMOP00000011735.2"/>
    <property type="gene ID" value="ENSGMOG00000010927.2"/>
</dbReference>
<dbReference type="GO" id="GO:0005737">
    <property type="term" value="C:cytoplasm"/>
    <property type="evidence" value="ECO:0007669"/>
    <property type="project" value="TreeGrafter"/>
</dbReference>
<dbReference type="PANTHER" id="PTHR12406">
    <property type="entry name" value="CALCIUM-INDEPENDENT PHOSPHOLIPASE A2 IPLA2 -RELATED"/>
    <property type="match status" value="1"/>
</dbReference>
<evidence type="ECO:0000256" key="2">
    <source>
        <dbReference type="PROSITE-ProRule" id="PRU01161"/>
    </source>
</evidence>
<dbReference type="InterPro" id="IPR002641">
    <property type="entry name" value="PNPLA_dom"/>
</dbReference>
<accession>A0A8C5F748</accession>
<reference evidence="4" key="1">
    <citation type="submission" date="2019-07" db="EMBL/GenBank/DDBJ databases">
        <authorList>
            <consortium name="Wellcome Sanger Institute Data Sharing"/>
        </authorList>
    </citation>
    <scope>NUCLEOTIDE SEQUENCE [LARGE SCALE GENOMIC DNA]</scope>
</reference>
<feature type="active site" description="Nucleophile" evidence="2">
    <location>
        <position position="47"/>
    </location>
</feature>
<dbReference type="GeneTree" id="ENSGT00940000155662"/>